<feature type="domain" description="Glycosyltransferase subfamily 4-like N-terminal" evidence="2">
    <location>
        <begin position="46"/>
        <end position="140"/>
    </location>
</feature>
<dbReference type="EMBL" id="JADIMU010000004">
    <property type="protein sequence ID" value="MBO8442244.1"/>
    <property type="molecule type" value="Genomic_DNA"/>
</dbReference>
<dbReference type="Pfam" id="PF00534">
    <property type="entry name" value="Glycos_transf_1"/>
    <property type="match status" value="1"/>
</dbReference>
<dbReference type="PANTHER" id="PTHR45947:SF3">
    <property type="entry name" value="SULFOQUINOVOSYL TRANSFERASE SQD2"/>
    <property type="match status" value="1"/>
</dbReference>
<dbReference type="SUPFAM" id="SSF53756">
    <property type="entry name" value="UDP-Glycosyltransferase/glycogen phosphorylase"/>
    <property type="match status" value="1"/>
</dbReference>
<reference evidence="3" key="2">
    <citation type="journal article" date="2021" name="PeerJ">
        <title>Extensive microbial diversity within the chicken gut microbiome revealed by metagenomics and culture.</title>
        <authorList>
            <person name="Gilroy R."/>
            <person name="Ravi A."/>
            <person name="Getino M."/>
            <person name="Pursley I."/>
            <person name="Horton D.L."/>
            <person name="Alikhan N.F."/>
            <person name="Baker D."/>
            <person name="Gharbi K."/>
            <person name="Hall N."/>
            <person name="Watson M."/>
            <person name="Adriaenssens E.M."/>
            <person name="Foster-Nyarko E."/>
            <person name="Jarju S."/>
            <person name="Secka A."/>
            <person name="Antonio M."/>
            <person name="Oren A."/>
            <person name="Chaudhuri R.R."/>
            <person name="La Ragione R."/>
            <person name="Hildebrand F."/>
            <person name="Pallen M.J."/>
        </authorList>
    </citation>
    <scope>NUCLEOTIDE SEQUENCE</scope>
    <source>
        <strain evidence="3">11167</strain>
    </source>
</reference>
<dbReference type="InterPro" id="IPR028098">
    <property type="entry name" value="Glyco_trans_4-like_N"/>
</dbReference>
<dbReference type="InterPro" id="IPR050194">
    <property type="entry name" value="Glycosyltransferase_grp1"/>
</dbReference>
<feature type="domain" description="Glycosyl transferase family 1" evidence="1">
    <location>
        <begin position="150"/>
        <end position="302"/>
    </location>
</feature>
<comment type="caution">
    <text evidence="3">The sequence shown here is derived from an EMBL/GenBank/DDBJ whole genome shotgun (WGS) entry which is preliminary data.</text>
</comment>
<evidence type="ECO:0000313" key="4">
    <source>
        <dbReference type="Proteomes" id="UP000823633"/>
    </source>
</evidence>
<dbReference type="GO" id="GO:0016757">
    <property type="term" value="F:glycosyltransferase activity"/>
    <property type="evidence" value="ECO:0007669"/>
    <property type="project" value="InterPro"/>
</dbReference>
<dbReference type="InterPro" id="IPR001296">
    <property type="entry name" value="Glyco_trans_1"/>
</dbReference>
<sequence>MSTFIYQGGLRFVGRSGVGQAIAHQKEALRRVGEEVETRPSPSTRIVHINTVFPDSLLTVLCARMNGWKVVYYAHSTMEDFRGSFPLSNVLAPLFRCYLRLCYNLGDIVVTPTDYSKRIISGYGIRRPIRALSNGVDTSRFRRDEARGLEWRRRWGLGEDDKVVVTAAVPIERKGILDFIALARKMEKVRFIWFGSLPKSLIPRAVRRAMAEAPSNVSFPGFVSQEELVAAYSGADCFLFLSREETEGIAVLEALSCGIPAVLRSIPAYGTLERDGLSCCLFSTDEALEEAVERVLSGQVDGLCEKEIAVAAKRDILQVGLALREIHRSLETV</sequence>
<dbReference type="Proteomes" id="UP000823633">
    <property type="component" value="Unassembled WGS sequence"/>
</dbReference>
<dbReference type="Pfam" id="PF13439">
    <property type="entry name" value="Glyco_transf_4"/>
    <property type="match status" value="1"/>
</dbReference>
<reference evidence="3" key="1">
    <citation type="submission" date="2020-10" db="EMBL/GenBank/DDBJ databases">
        <authorList>
            <person name="Gilroy R."/>
        </authorList>
    </citation>
    <scope>NUCLEOTIDE SEQUENCE</scope>
    <source>
        <strain evidence="3">11167</strain>
    </source>
</reference>
<gene>
    <name evidence="3" type="ORF">IAC42_00575</name>
</gene>
<proteinExistence type="predicted"/>
<accession>A0A9D9H8X1</accession>
<evidence type="ECO:0000259" key="1">
    <source>
        <dbReference type="Pfam" id="PF00534"/>
    </source>
</evidence>
<name>A0A9D9H8X1_9SPIR</name>
<dbReference type="AlphaFoldDB" id="A0A9D9H8X1"/>
<protein>
    <submittedName>
        <fullName evidence="3">Glycosyltransferase</fullName>
    </submittedName>
</protein>
<dbReference type="PANTHER" id="PTHR45947">
    <property type="entry name" value="SULFOQUINOVOSYL TRANSFERASE SQD2"/>
    <property type="match status" value="1"/>
</dbReference>
<dbReference type="Gene3D" id="3.40.50.2000">
    <property type="entry name" value="Glycogen Phosphorylase B"/>
    <property type="match status" value="2"/>
</dbReference>
<evidence type="ECO:0000313" key="3">
    <source>
        <dbReference type="EMBL" id="MBO8442244.1"/>
    </source>
</evidence>
<evidence type="ECO:0000259" key="2">
    <source>
        <dbReference type="Pfam" id="PF13439"/>
    </source>
</evidence>
<organism evidence="3 4">
    <name type="scientific">Candidatus Aphodenecus pullistercoris</name>
    <dbReference type="NCBI Taxonomy" id="2840669"/>
    <lineage>
        <taxon>Bacteria</taxon>
        <taxon>Pseudomonadati</taxon>
        <taxon>Spirochaetota</taxon>
        <taxon>Spirochaetia</taxon>
        <taxon>Spirochaetales</taxon>
        <taxon>Candidatus Aphodenecus</taxon>
    </lineage>
</organism>